<feature type="compositionally biased region" description="Basic and acidic residues" evidence="7">
    <location>
        <begin position="380"/>
        <end position="392"/>
    </location>
</feature>
<protein>
    <recommendedName>
        <fullName evidence="8">Striatin N-terminal domain-containing protein</fullName>
    </recommendedName>
</protein>
<dbReference type="Gene3D" id="2.130.10.10">
    <property type="entry name" value="YVTN repeat-like/Quinoprotein amine dehydrogenase"/>
    <property type="match status" value="2"/>
</dbReference>
<dbReference type="Proteomes" id="UP000053599">
    <property type="component" value="Unassembled WGS sequence"/>
</dbReference>
<dbReference type="STRING" id="1016849.A0A0D1YX06"/>
<organism evidence="9 10">
    <name type="scientific">Exophiala sideris</name>
    <dbReference type="NCBI Taxonomy" id="1016849"/>
    <lineage>
        <taxon>Eukaryota</taxon>
        <taxon>Fungi</taxon>
        <taxon>Dikarya</taxon>
        <taxon>Ascomycota</taxon>
        <taxon>Pezizomycotina</taxon>
        <taxon>Eurotiomycetes</taxon>
        <taxon>Chaetothyriomycetidae</taxon>
        <taxon>Chaetothyriales</taxon>
        <taxon>Herpotrichiellaceae</taxon>
        <taxon>Exophiala</taxon>
    </lineage>
</organism>
<dbReference type="AlphaFoldDB" id="A0A0D1YX06"/>
<reference evidence="9 10" key="1">
    <citation type="submission" date="2015-01" db="EMBL/GenBank/DDBJ databases">
        <title>The Genome Sequence of Exophiala sideris CBS121828.</title>
        <authorList>
            <consortium name="The Broad Institute Genomics Platform"/>
            <person name="Cuomo C."/>
            <person name="de Hoog S."/>
            <person name="Gorbushina A."/>
            <person name="Stielow B."/>
            <person name="Teixiera M."/>
            <person name="Abouelleil A."/>
            <person name="Chapman S.B."/>
            <person name="Priest M."/>
            <person name="Young S.K."/>
            <person name="Wortman J."/>
            <person name="Nusbaum C."/>
            <person name="Birren B."/>
        </authorList>
    </citation>
    <scope>NUCLEOTIDE SEQUENCE [LARGE SCALE GENOMIC DNA]</scope>
    <source>
        <strain evidence="9 10">CBS 121828</strain>
    </source>
</reference>
<evidence type="ECO:0000256" key="4">
    <source>
        <dbReference type="ARBA" id="ARBA00022860"/>
    </source>
</evidence>
<feature type="repeat" description="WD" evidence="6">
    <location>
        <begin position="801"/>
        <end position="828"/>
    </location>
</feature>
<comment type="similarity">
    <text evidence="1">Belongs to the WD repeat striatin family.</text>
</comment>
<dbReference type="InterPro" id="IPR036322">
    <property type="entry name" value="WD40_repeat_dom_sf"/>
</dbReference>
<accession>A0A0D1YX06</accession>
<dbReference type="Pfam" id="PF00400">
    <property type="entry name" value="WD40"/>
    <property type="match status" value="4"/>
</dbReference>
<dbReference type="GO" id="GO:0005516">
    <property type="term" value="F:calmodulin binding"/>
    <property type="evidence" value="ECO:0007669"/>
    <property type="project" value="UniProtKB-KW"/>
</dbReference>
<keyword evidence="4" id="KW-0112">Calmodulin-binding</keyword>
<keyword evidence="5" id="KW-0175">Coiled coil</keyword>
<evidence type="ECO:0000256" key="3">
    <source>
        <dbReference type="ARBA" id="ARBA00022737"/>
    </source>
</evidence>
<name>A0A0D1YX06_9EURO</name>
<dbReference type="PROSITE" id="PS50294">
    <property type="entry name" value="WD_REPEATS_REGION"/>
    <property type="match status" value="1"/>
</dbReference>
<dbReference type="InterPro" id="IPR013258">
    <property type="entry name" value="Striatin_N"/>
</dbReference>
<dbReference type="PROSITE" id="PS50082">
    <property type="entry name" value="WD_REPEATS_2"/>
    <property type="match status" value="4"/>
</dbReference>
<feature type="region of interest" description="Disordered" evidence="7">
    <location>
        <begin position="317"/>
        <end position="394"/>
    </location>
</feature>
<evidence type="ECO:0000313" key="9">
    <source>
        <dbReference type="EMBL" id="KIV86039.1"/>
    </source>
</evidence>
<feature type="compositionally biased region" description="Low complexity" evidence="7">
    <location>
        <begin position="578"/>
        <end position="600"/>
    </location>
</feature>
<feature type="repeat" description="WD" evidence="6">
    <location>
        <begin position="748"/>
        <end position="789"/>
    </location>
</feature>
<dbReference type="Gene3D" id="1.20.5.300">
    <property type="match status" value="1"/>
</dbReference>
<evidence type="ECO:0000313" key="10">
    <source>
        <dbReference type="Proteomes" id="UP000053599"/>
    </source>
</evidence>
<dbReference type="InterPro" id="IPR001680">
    <property type="entry name" value="WD40_rpt"/>
</dbReference>
<dbReference type="CDD" id="cd00200">
    <property type="entry name" value="WD40"/>
    <property type="match status" value="1"/>
</dbReference>
<dbReference type="InterPro" id="IPR020472">
    <property type="entry name" value="WD40_PAC1"/>
</dbReference>
<feature type="compositionally biased region" description="Basic and acidic residues" evidence="7">
    <location>
        <begin position="338"/>
        <end position="350"/>
    </location>
</feature>
<evidence type="ECO:0000256" key="1">
    <source>
        <dbReference type="ARBA" id="ARBA00009616"/>
    </source>
</evidence>
<feature type="repeat" description="WD" evidence="6">
    <location>
        <begin position="551"/>
        <end position="578"/>
    </location>
</feature>
<dbReference type="PANTHER" id="PTHR15653">
    <property type="entry name" value="STRIATIN"/>
    <property type="match status" value="1"/>
</dbReference>
<dbReference type="PANTHER" id="PTHR15653:SF0">
    <property type="entry name" value="CONNECTOR OF KINASE TO AP-1, ISOFORM E"/>
    <property type="match status" value="1"/>
</dbReference>
<gene>
    <name evidence="9" type="ORF">PV11_01680</name>
</gene>
<dbReference type="SMART" id="SM00320">
    <property type="entry name" value="WD40"/>
    <property type="match status" value="6"/>
</dbReference>
<dbReference type="EMBL" id="KN846951">
    <property type="protein sequence ID" value="KIV86039.1"/>
    <property type="molecule type" value="Genomic_DNA"/>
</dbReference>
<dbReference type="PRINTS" id="PR00320">
    <property type="entry name" value="GPROTEINBRPT"/>
</dbReference>
<feature type="region of interest" description="Disordered" evidence="7">
    <location>
        <begin position="574"/>
        <end position="608"/>
    </location>
</feature>
<evidence type="ECO:0000259" key="8">
    <source>
        <dbReference type="Pfam" id="PF08232"/>
    </source>
</evidence>
<keyword evidence="2 6" id="KW-0853">WD repeat</keyword>
<feature type="region of interest" description="Disordered" evidence="7">
    <location>
        <begin position="692"/>
        <end position="714"/>
    </location>
</feature>
<evidence type="ECO:0000256" key="6">
    <source>
        <dbReference type="PROSITE-ProRule" id="PRU00221"/>
    </source>
</evidence>
<evidence type="ECO:0000256" key="5">
    <source>
        <dbReference type="ARBA" id="ARBA00023054"/>
    </source>
</evidence>
<feature type="domain" description="Striatin N-terminal" evidence="8">
    <location>
        <begin position="27"/>
        <end position="173"/>
    </location>
</feature>
<evidence type="ECO:0000256" key="2">
    <source>
        <dbReference type="ARBA" id="ARBA00022574"/>
    </source>
</evidence>
<dbReference type="Pfam" id="PF08232">
    <property type="entry name" value="Striatin"/>
    <property type="match status" value="1"/>
</dbReference>
<dbReference type="InterPro" id="IPR015943">
    <property type="entry name" value="WD40/YVTN_repeat-like_dom_sf"/>
</dbReference>
<feature type="repeat" description="WD" evidence="6">
    <location>
        <begin position="497"/>
        <end position="510"/>
    </location>
</feature>
<dbReference type="InterPro" id="IPR051488">
    <property type="entry name" value="WD_repeat_striatin"/>
</dbReference>
<evidence type="ECO:0000256" key="7">
    <source>
        <dbReference type="SAM" id="MobiDB-lite"/>
    </source>
</evidence>
<proteinExistence type="inferred from homology"/>
<sequence>MAWQSGAGGSSVGGMSTGEPNGVQAYTLQGVMRFLQTEWHRHERDRNAWEIEREEMKNRVAILEGETRTSKGIRTSLERHVKLLEVALKRERDRARSADKGEEVESQKGATEIARDELKAIGKDPPLNIVGHFDQEIDPESQLVQGVRQEKERDKSKGYLSKCSSEITYHVLPTNHVPPELNDPPLSANASNVFPGRHPSQQELQEAYLQLQQVKQQQHRNIAMVRENAAPQQQTFAEPTALSRSNTQINVEDIRRNDTEGRIHEQMIQPVPVVDSRKNFYNEAMHIPEDQVESISHSFDAYGREIPLNDQTELRSVEDHKQEVSDAWDFDDGPSQQEKTEPTAQHRLDIEVFPSANLAPSKSPPRAPGSYRRKSSGGRRRSEGSNDARELAATKTDASQFKVRFAMRGHLDVVRAVIFTGGGSPSEPEFCTASDDGGVKRWHIPASYPHNVALGDDLDRIAHFTHRGHIGAVCSLAACSASPNFSSGGRAAGDGWIFSGGEDGTVKVWERGRVDAKATLEGHKDAVWALCCLPGTTGSILGDRCSQFGGPDRVLLVGGGSDGTILVWAVSTPPQLSSPPAGSRSARGSRRANSISAGSNFPSSPQPSIATTTPFNYSLVHRIERAQHSAPTSISPLGPHGESFVVSYNDASALIFDTRTGEEIVGMASQETYDGSTDTGINAVVASSTGFDTRDSVAPGRRGSMGEDDVVHGATGSDGGVEGVVIAGYEDRYIRFFDANSGQCTYTMLAHPSAISSLSLSPDGKELVSGGHDASLRFWSLEKRSCTQEISSHRIMRGEGVCSVVWSPDGRWVISCGGDGAVKVFSRN</sequence>
<keyword evidence="3" id="KW-0677">Repeat</keyword>
<dbReference type="SUPFAM" id="SSF50978">
    <property type="entry name" value="WD40 repeat-like"/>
    <property type="match status" value="1"/>
</dbReference>
<dbReference type="OrthoDB" id="727118at2759"/>